<feature type="transmembrane region" description="Helical" evidence="2">
    <location>
        <begin position="12"/>
        <end position="29"/>
    </location>
</feature>
<evidence type="ECO:0000256" key="2">
    <source>
        <dbReference type="SAM" id="Phobius"/>
    </source>
</evidence>
<comment type="caution">
    <text evidence="3">The sequence shown here is derived from an EMBL/GenBank/DDBJ whole genome shotgun (WGS) entry which is preliminary data.</text>
</comment>
<dbReference type="Proteomes" id="UP001276564">
    <property type="component" value="Unassembled WGS sequence"/>
</dbReference>
<dbReference type="EMBL" id="JAVIIP010000015">
    <property type="protein sequence ID" value="MDX8540780.1"/>
    <property type="molecule type" value="Genomic_DNA"/>
</dbReference>
<keyword evidence="2" id="KW-1133">Transmembrane helix</keyword>
<accession>A0ABU5ATY9</accession>
<evidence type="ECO:0000313" key="4">
    <source>
        <dbReference type="Proteomes" id="UP001276564"/>
    </source>
</evidence>
<feature type="transmembrane region" description="Helical" evidence="2">
    <location>
        <begin position="165"/>
        <end position="183"/>
    </location>
</feature>
<sequence>MDFLDAYSVRARLFPAVLAIAPAFALFLLGATWSDPGMPELITALAVAVLFFAAADLARRMGKRKERQLFADTGGRPENRELSRSDQTLDDATKDRYRAFLAKKLGVRAPSAQSEQDEPQKAQAFCNQCYTWLRENTRDTEKFKVLFNENISYGFRRNLLGLKPFGIALNLMTLAGAAALFHYHPDFSSMTEGKLVALAILAAIHACYFTFAVTKRAVLDASAIYARQLVMSCETLMS</sequence>
<keyword evidence="2" id="KW-0812">Transmembrane</keyword>
<evidence type="ECO:0008006" key="5">
    <source>
        <dbReference type="Google" id="ProtNLM"/>
    </source>
</evidence>
<feature type="transmembrane region" description="Helical" evidence="2">
    <location>
        <begin position="41"/>
        <end position="58"/>
    </location>
</feature>
<reference evidence="3 4" key="1">
    <citation type="submission" date="2023-08" db="EMBL/GenBank/DDBJ databases">
        <title>Implementing the SeqCode for naming new Mesorhizobium species isolated from Vachellia karroo root nodules.</title>
        <authorList>
            <person name="Van Lill M."/>
        </authorList>
    </citation>
    <scope>NUCLEOTIDE SEQUENCE [LARGE SCALE GENOMIC DNA]</scope>
    <source>
        <strain evidence="3 4">VK4B</strain>
    </source>
</reference>
<name>A0ABU5ATY9_9HYPH</name>
<dbReference type="RefSeq" id="WP_320321596.1">
    <property type="nucleotide sequence ID" value="NZ_JAVIIP010000015.1"/>
</dbReference>
<proteinExistence type="predicted"/>
<protein>
    <recommendedName>
        <fullName evidence="5">DUF4231 domain-containing protein</fullName>
    </recommendedName>
</protein>
<feature type="transmembrane region" description="Helical" evidence="2">
    <location>
        <begin position="195"/>
        <end position="214"/>
    </location>
</feature>
<feature type="region of interest" description="Disordered" evidence="1">
    <location>
        <begin position="68"/>
        <end position="88"/>
    </location>
</feature>
<gene>
    <name evidence="3" type="ORF">RFM23_24500</name>
</gene>
<keyword evidence="2" id="KW-0472">Membrane</keyword>
<feature type="compositionally biased region" description="Basic and acidic residues" evidence="1">
    <location>
        <begin position="75"/>
        <end position="84"/>
    </location>
</feature>
<keyword evidence="4" id="KW-1185">Reference proteome</keyword>
<organism evidence="3 4">
    <name type="scientific">Mesorhizobium abyssinicae</name>
    <dbReference type="NCBI Taxonomy" id="1209958"/>
    <lineage>
        <taxon>Bacteria</taxon>
        <taxon>Pseudomonadati</taxon>
        <taxon>Pseudomonadota</taxon>
        <taxon>Alphaproteobacteria</taxon>
        <taxon>Hyphomicrobiales</taxon>
        <taxon>Phyllobacteriaceae</taxon>
        <taxon>Mesorhizobium</taxon>
    </lineage>
</organism>
<evidence type="ECO:0000313" key="3">
    <source>
        <dbReference type="EMBL" id="MDX8540780.1"/>
    </source>
</evidence>
<evidence type="ECO:0000256" key="1">
    <source>
        <dbReference type="SAM" id="MobiDB-lite"/>
    </source>
</evidence>